<keyword evidence="2 7" id="KW-0479">Metal-binding</keyword>
<feature type="binding site" evidence="7">
    <location>
        <position position="238"/>
    </location>
    <ligand>
        <name>Zn(2+)</name>
        <dbReference type="ChEBI" id="CHEBI:29105"/>
        <note>catalytic</note>
    </ligand>
</feature>
<evidence type="ECO:0000256" key="5">
    <source>
        <dbReference type="ARBA" id="ARBA00023049"/>
    </source>
</evidence>
<feature type="transmembrane region" description="Helical" evidence="9">
    <location>
        <begin position="60"/>
        <end position="85"/>
    </location>
</feature>
<accession>A0A7V5PRD7</accession>
<keyword evidence="9" id="KW-0812">Transmembrane</keyword>
<evidence type="ECO:0000256" key="3">
    <source>
        <dbReference type="ARBA" id="ARBA00022801"/>
    </source>
</evidence>
<feature type="transmembrane region" description="Helical" evidence="9">
    <location>
        <begin position="281"/>
        <end position="301"/>
    </location>
</feature>
<feature type="transmembrane region" description="Helical" evidence="9">
    <location>
        <begin position="132"/>
        <end position="151"/>
    </location>
</feature>
<proteinExistence type="inferred from homology"/>
<comment type="similarity">
    <text evidence="8">Belongs to the peptidase M48 family.</text>
</comment>
<comment type="cofactor">
    <cofactor evidence="7 8">
        <name>Zn(2+)</name>
        <dbReference type="ChEBI" id="CHEBI:29105"/>
    </cofactor>
    <text evidence="7 8">Binds 1 zinc ion per subunit.</text>
</comment>
<feature type="binding site" evidence="7">
    <location>
        <position position="234"/>
    </location>
    <ligand>
        <name>Zn(2+)</name>
        <dbReference type="ChEBI" id="CHEBI:29105"/>
        <note>catalytic</note>
    </ligand>
</feature>
<dbReference type="EMBL" id="DROD01000729">
    <property type="protein sequence ID" value="HHJ53821.1"/>
    <property type="molecule type" value="Genomic_DNA"/>
</dbReference>
<feature type="active site" description="Proton donor" evidence="6">
    <location>
        <position position="314"/>
    </location>
</feature>
<dbReference type="GO" id="GO:0004222">
    <property type="term" value="F:metalloendopeptidase activity"/>
    <property type="evidence" value="ECO:0007669"/>
    <property type="project" value="InterPro"/>
</dbReference>
<keyword evidence="3 8" id="KW-0378">Hydrolase</keyword>
<dbReference type="InterPro" id="IPR027057">
    <property type="entry name" value="CAXX_Prtase_1"/>
</dbReference>
<dbReference type="AlphaFoldDB" id="A0A7V5PRD7"/>
<keyword evidence="9" id="KW-0472">Membrane</keyword>
<organism evidence="12">
    <name type="scientific">Caldithrix abyssi</name>
    <dbReference type="NCBI Taxonomy" id="187145"/>
    <lineage>
        <taxon>Bacteria</taxon>
        <taxon>Pseudomonadati</taxon>
        <taxon>Calditrichota</taxon>
        <taxon>Calditrichia</taxon>
        <taxon>Calditrichales</taxon>
        <taxon>Calditrichaceae</taxon>
        <taxon>Caldithrix</taxon>
    </lineage>
</organism>
<dbReference type="Pfam" id="PF01435">
    <property type="entry name" value="Peptidase_M48"/>
    <property type="match status" value="1"/>
</dbReference>
<dbReference type="PANTHER" id="PTHR10120">
    <property type="entry name" value="CAAX PRENYL PROTEASE 1"/>
    <property type="match status" value="1"/>
</dbReference>
<evidence type="ECO:0000256" key="9">
    <source>
        <dbReference type="SAM" id="Phobius"/>
    </source>
</evidence>
<dbReference type="CDD" id="cd07343">
    <property type="entry name" value="M48A_Zmpste24p_like"/>
    <property type="match status" value="1"/>
</dbReference>
<evidence type="ECO:0000256" key="7">
    <source>
        <dbReference type="PIRSR" id="PIRSR627057-2"/>
    </source>
</evidence>
<reference evidence="12" key="1">
    <citation type="journal article" date="2020" name="mSystems">
        <title>Genome- and Community-Level Interaction Insights into Carbon Utilization and Element Cycling Functions of Hydrothermarchaeota in Hydrothermal Sediment.</title>
        <authorList>
            <person name="Zhou Z."/>
            <person name="Liu Y."/>
            <person name="Xu W."/>
            <person name="Pan J."/>
            <person name="Luo Z.H."/>
            <person name="Li M."/>
        </authorList>
    </citation>
    <scope>NUCLEOTIDE SEQUENCE [LARGE SCALE GENOMIC DNA]</scope>
    <source>
        <strain evidence="12">HyVt-527</strain>
    </source>
</reference>
<evidence type="ECO:0000259" key="10">
    <source>
        <dbReference type="Pfam" id="PF01435"/>
    </source>
</evidence>
<evidence type="ECO:0000256" key="1">
    <source>
        <dbReference type="ARBA" id="ARBA00022670"/>
    </source>
</evidence>
<dbReference type="Proteomes" id="UP000886124">
    <property type="component" value="Unassembled WGS sequence"/>
</dbReference>
<keyword evidence="9" id="KW-1133">Transmembrane helix</keyword>
<feature type="binding site" evidence="7">
    <location>
        <position position="310"/>
    </location>
    <ligand>
        <name>Zn(2+)</name>
        <dbReference type="ChEBI" id="CHEBI:29105"/>
        <note>catalytic</note>
    </ligand>
</feature>
<evidence type="ECO:0000256" key="6">
    <source>
        <dbReference type="PIRSR" id="PIRSR627057-1"/>
    </source>
</evidence>
<evidence type="ECO:0000256" key="2">
    <source>
        <dbReference type="ARBA" id="ARBA00022723"/>
    </source>
</evidence>
<dbReference type="GO" id="GO:0046872">
    <property type="term" value="F:metal ion binding"/>
    <property type="evidence" value="ECO:0007669"/>
    <property type="project" value="UniProtKB-KW"/>
</dbReference>
<evidence type="ECO:0000256" key="8">
    <source>
        <dbReference type="RuleBase" id="RU003983"/>
    </source>
</evidence>
<keyword evidence="1 8" id="KW-0645">Protease</keyword>
<feature type="domain" description="Peptidase M48" evidence="10">
    <location>
        <begin position="165"/>
        <end position="368"/>
    </location>
</feature>
<dbReference type="Pfam" id="PF16491">
    <property type="entry name" value="Peptidase_M48_N"/>
    <property type="match status" value="1"/>
</dbReference>
<evidence type="ECO:0000256" key="4">
    <source>
        <dbReference type="ARBA" id="ARBA00022833"/>
    </source>
</evidence>
<keyword evidence="4 7" id="KW-0862">Zinc</keyword>
<dbReference type="Gene3D" id="3.30.2010.10">
    <property type="entry name" value="Metalloproteases ('zincins'), catalytic domain"/>
    <property type="match status" value="1"/>
</dbReference>
<feature type="active site" evidence="6">
    <location>
        <position position="235"/>
    </location>
</feature>
<evidence type="ECO:0000313" key="12">
    <source>
        <dbReference type="EMBL" id="HHJ53821.1"/>
    </source>
</evidence>
<comment type="caution">
    <text evidence="12">The sequence shown here is derived from an EMBL/GenBank/DDBJ whole genome shotgun (WGS) entry which is preliminary data.</text>
</comment>
<evidence type="ECO:0000259" key="11">
    <source>
        <dbReference type="Pfam" id="PF16491"/>
    </source>
</evidence>
<feature type="transmembrane region" description="Helical" evidence="9">
    <location>
        <begin position="106"/>
        <end position="126"/>
    </location>
</feature>
<name>A0A7V5PRD7_CALAY</name>
<protein>
    <submittedName>
        <fullName evidence="12">M48 family peptidase</fullName>
    </submittedName>
</protein>
<dbReference type="InterPro" id="IPR001915">
    <property type="entry name" value="Peptidase_M48"/>
</dbReference>
<keyword evidence="5 8" id="KW-0482">Metalloprotease</keyword>
<feature type="domain" description="CAAX prenyl protease 1 N-terminal" evidence="11">
    <location>
        <begin position="8"/>
        <end position="161"/>
    </location>
</feature>
<dbReference type="GO" id="GO:0071586">
    <property type="term" value="P:CAAX-box protein processing"/>
    <property type="evidence" value="ECO:0007669"/>
    <property type="project" value="InterPro"/>
</dbReference>
<feature type="transmembrane region" description="Helical" evidence="9">
    <location>
        <begin position="18"/>
        <end position="40"/>
    </location>
</feature>
<dbReference type="InterPro" id="IPR032456">
    <property type="entry name" value="Peptidase_M48_N"/>
</dbReference>
<sequence>MNEPNRQQQAKKYERVKLLLSVGQSVISFLLMCVVAFGGYGERLRDVVSAYSTNPYVRFLLFTAVLGIVFLLIDLPISFISGYQVEHRYELSNQTVAGWLWEQTKALLLGIVLLVPLLLIFYYLLLHAPQTWWLWTSLVLFFFTIVLGRITPQLILPLFYKFEPLDEPQLLERMKNLAAKGGFELEGVYQFDMSKTTKKANAAFTGLGKSRRIILGDTLLQNYSLDEIETVFAHEVGHYVHKHLWWGLLSGTAAIFVELYLANAIYQWALKTLHFTGPADLAALPLLSVILSVLTLIFSPLTNMLARRFERQADAYAVLHSANPEAFISALEKLAEQNLTDREPHPLVEFLFHAHPSFSSRVNSARELIAKIKNQGIGEKS</sequence>
<feature type="transmembrane region" description="Helical" evidence="9">
    <location>
        <begin position="244"/>
        <end position="269"/>
    </location>
</feature>
<gene>
    <name evidence="12" type="ORF">ENJ89_11545</name>
</gene>